<feature type="binding site" evidence="5">
    <location>
        <position position="66"/>
    </location>
    <ligand>
        <name>a divalent metal cation</name>
        <dbReference type="ChEBI" id="CHEBI:60240"/>
        <label>1</label>
    </ligand>
</feature>
<dbReference type="Gene3D" id="3.40.1390.30">
    <property type="entry name" value="NIF3 (NGG1p interacting factor 3)-like"/>
    <property type="match status" value="1"/>
</dbReference>
<comment type="caution">
    <text evidence="6">The sequence shown here is derived from an EMBL/GenBank/DDBJ whole genome shotgun (WGS) entry which is preliminary data.</text>
</comment>
<comment type="similarity">
    <text evidence="1">Belongs to the GTP cyclohydrolase I type 2/NIF3 family.</text>
</comment>
<dbReference type="InterPro" id="IPR002678">
    <property type="entry name" value="DUF34/NIF3"/>
</dbReference>
<dbReference type="GO" id="GO:0005737">
    <property type="term" value="C:cytoplasm"/>
    <property type="evidence" value="ECO:0007669"/>
    <property type="project" value="TreeGrafter"/>
</dbReference>
<dbReference type="Pfam" id="PF01784">
    <property type="entry name" value="DUF34_NIF3"/>
    <property type="match status" value="1"/>
</dbReference>
<evidence type="ECO:0000313" key="6">
    <source>
        <dbReference type="EMBL" id="MUH59030.1"/>
    </source>
</evidence>
<dbReference type="PANTHER" id="PTHR13799:SF14">
    <property type="entry name" value="GTP CYCLOHYDROLASE 1 TYPE 2 HOMOLOG"/>
    <property type="match status" value="1"/>
</dbReference>
<organism evidence="6 7">
    <name type="scientific">Bifidobacterium canis</name>
    <dbReference type="NCBI Taxonomy" id="2610880"/>
    <lineage>
        <taxon>Bacteria</taxon>
        <taxon>Bacillati</taxon>
        <taxon>Actinomycetota</taxon>
        <taxon>Actinomycetes</taxon>
        <taxon>Bifidobacteriales</taxon>
        <taxon>Bifidobacteriaceae</taxon>
        <taxon>Bifidobacterium</taxon>
    </lineage>
</organism>
<gene>
    <name evidence="6" type="ORF">GSD1FS_0336</name>
</gene>
<feature type="binding site" evidence="5">
    <location>
        <position position="65"/>
    </location>
    <ligand>
        <name>a divalent metal cation</name>
        <dbReference type="ChEBI" id="CHEBI:60240"/>
        <label>1</label>
    </ligand>
</feature>
<comment type="subunit">
    <text evidence="2">Homohexamer.</text>
</comment>
<evidence type="ECO:0000256" key="5">
    <source>
        <dbReference type="PIRSR" id="PIRSR602678-1"/>
    </source>
</evidence>
<keyword evidence="4 5" id="KW-0479">Metal-binding</keyword>
<evidence type="ECO:0000256" key="4">
    <source>
        <dbReference type="ARBA" id="ARBA00022723"/>
    </source>
</evidence>
<dbReference type="FunFam" id="3.40.1390.30:FF:000001">
    <property type="entry name" value="GTP cyclohydrolase 1 type 2"/>
    <property type="match status" value="1"/>
</dbReference>
<evidence type="ECO:0000256" key="1">
    <source>
        <dbReference type="ARBA" id="ARBA00006964"/>
    </source>
</evidence>
<proteinExistence type="inferred from homology"/>
<keyword evidence="7" id="KW-1185">Reference proteome</keyword>
<accession>A0A7K1J399</accession>
<feature type="binding site" evidence="5">
    <location>
        <position position="104"/>
    </location>
    <ligand>
        <name>a divalent metal cation</name>
        <dbReference type="ChEBI" id="CHEBI:60240"/>
        <label>1</label>
    </ligand>
</feature>
<evidence type="ECO:0000256" key="3">
    <source>
        <dbReference type="ARBA" id="ARBA00022112"/>
    </source>
</evidence>
<protein>
    <recommendedName>
        <fullName evidence="3">GTP cyclohydrolase 1 type 2 homolog</fullName>
    </recommendedName>
</protein>
<dbReference type="PANTHER" id="PTHR13799">
    <property type="entry name" value="NGG1 INTERACTING FACTOR 3"/>
    <property type="match status" value="1"/>
</dbReference>
<name>A0A7K1J399_9BIFI</name>
<dbReference type="NCBIfam" id="TIGR00486">
    <property type="entry name" value="YbgI_SA1388"/>
    <property type="match status" value="1"/>
</dbReference>
<dbReference type="AlphaFoldDB" id="A0A7K1J399"/>
<dbReference type="Proteomes" id="UP000487882">
    <property type="component" value="Unassembled WGS sequence"/>
</dbReference>
<dbReference type="GO" id="GO:0046872">
    <property type="term" value="F:metal ion binding"/>
    <property type="evidence" value="ECO:0007669"/>
    <property type="project" value="UniProtKB-KW"/>
</dbReference>
<dbReference type="InterPro" id="IPR036069">
    <property type="entry name" value="DUF34/NIF3_sf"/>
</dbReference>
<dbReference type="RefSeq" id="WP_155588062.1">
    <property type="nucleotide sequence ID" value="NZ_WNLP01000001.1"/>
</dbReference>
<sequence>MASLFDVVNVLESLYPLRYAEEWDHPGLIVGDLENPVRRVVFAADPTMDVVDDAIASGADLLVTHHPLFFRSVHEVSGRTFRGQIVNKLVKNDCALWVGHTNADAAYRGVAQAAADAFGLVDQRPMQPINDQTAQHPVGLGRVGRLQEPTSLLLFSKMVAETLPQTTYGIQVAGPLDMPVSTVAVLPGSGDSMFADANALGVDVYVTSDLRHHPATDELQEAYYEANMRREGFALGVKPSHAVKEDEFMHPALINTPHSAIESMWFTYALEDVPQAIEETTGDTVEARWNTMSTDPWDMVISGSANEGRVK</sequence>
<dbReference type="SUPFAM" id="SSF102705">
    <property type="entry name" value="NIF3 (NGG1p interacting factor 3)-like"/>
    <property type="match status" value="1"/>
</dbReference>
<dbReference type="EMBL" id="WNLP01000001">
    <property type="protein sequence ID" value="MUH59030.1"/>
    <property type="molecule type" value="Genomic_DNA"/>
</dbReference>
<evidence type="ECO:0000256" key="2">
    <source>
        <dbReference type="ARBA" id="ARBA00011643"/>
    </source>
</evidence>
<evidence type="ECO:0000313" key="7">
    <source>
        <dbReference type="Proteomes" id="UP000487882"/>
    </source>
</evidence>
<reference evidence="6 7" key="1">
    <citation type="submission" date="2019-09" db="EMBL/GenBank/DDBJ databases">
        <title>Bifidobacterium canis sp. nov., isolated from the digestive tract of German Shepherd dog puppy.</title>
        <authorList>
            <person name="Bunesova V."/>
        </authorList>
    </citation>
    <scope>NUCLEOTIDE SEQUENCE [LARGE SCALE GENOMIC DNA]</scope>
    <source>
        <strain evidence="6 7">GSD1FS</strain>
    </source>
</reference>